<name>A0A6J4S1J0_9ACTN</name>
<feature type="compositionally biased region" description="Basic residues" evidence="1">
    <location>
        <begin position="11"/>
        <end position="23"/>
    </location>
</feature>
<evidence type="ECO:0000256" key="1">
    <source>
        <dbReference type="SAM" id="MobiDB-lite"/>
    </source>
</evidence>
<dbReference type="EMBL" id="CADCVU010000021">
    <property type="protein sequence ID" value="CAA9482595.1"/>
    <property type="molecule type" value="Genomic_DNA"/>
</dbReference>
<gene>
    <name evidence="2" type="ORF">AVDCRST_MAG45-255</name>
</gene>
<feature type="non-terminal residue" evidence="2">
    <location>
        <position position="40"/>
    </location>
</feature>
<reference evidence="2" key="1">
    <citation type="submission" date="2020-02" db="EMBL/GenBank/DDBJ databases">
        <authorList>
            <person name="Meier V. D."/>
        </authorList>
    </citation>
    <scope>NUCLEOTIDE SEQUENCE</scope>
    <source>
        <strain evidence="2">AVDCRST_MAG45</strain>
    </source>
</reference>
<sequence>DAEHHHPGRADHRHRPGHRRRDRRAREHLQAPRARRAAHA</sequence>
<protein>
    <submittedName>
        <fullName evidence="2">RND multidrug efflux transporter Acriflavin resistance protein</fullName>
    </submittedName>
</protein>
<feature type="compositionally biased region" description="Basic and acidic residues" evidence="1">
    <location>
        <begin position="1"/>
        <end position="10"/>
    </location>
</feature>
<evidence type="ECO:0000313" key="2">
    <source>
        <dbReference type="EMBL" id="CAA9482595.1"/>
    </source>
</evidence>
<dbReference type="AlphaFoldDB" id="A0A6J4S1J0"/>
<feature type="non-terminal residue" evidence="2">
    <location>
        <position position="1"/>
    </location>
</feature>
<proteinExistence type="predicted"/>
<organism evidence="2">
    <name type="scientific">uncultured Solirubrobacterales bacterium</name>
    <dbReference type="NCBI Taxonomy" id="768556"/>
    <lineage>
        <taxon>Bacteria</taxon>
        <taxon>Bacillati</taxon>
        <taxon>Actinomycetota</taxon>
        <taxon>Thermoleophilia</taxon>
        <taxon>Solirubrobacterales</taxon>
        <taxon>environmental samples</taxon>
    </lineage>
</organism>
<accession>A0A6J4S1J0</accession>
<feature type="region of interest" description="Disordered" evidence="1">
    <location>
        <begin position="1"/>
        <end position="40"/>
    </location>
</feature>